<protein>
    <submittedName>
        <fullName evidence="2">Uncharacterized protein</fullName>
    </submittedName>
</protein>
<feature type="region of interest" description="Disordered" evidence="1">
    <location>
        <begin position="345"/>
        <end position="376"/>
    </location>
</feature>
<proteinExistence type="predicted"/>
<comment type="caution">
    <text evidence="2">The sequence shown here is derived from an EMBL/GenBank/DDBJ whole genome shotgun (WGS) entry which is preliminary data.</text>
</comment>
<reference evidence="2" key="1">
    <citation type="submission" date="2020-07" db="EMBL/GenBank/DDBJ databases">
        <title>The High-quality genome of the commercially important snow crab, Chionoecetes opilio.</title>
        <authorList>
            <person name="Jeong J.-H."/>
            <person name="Ryu S."/>
        </authorList>
    </citation>
    <scope>NUCLEOTIDE SEQUENCE</scope>
    <source>
        <strain evidence="2">MADBK_172401_WGS</strain>
        <tissue evidence="2">Digestive gland</tissue>
    </source>
</reference>
<gene>
    <name evidence="2" type="ORF">GWK47_036944</name>
</gene>
<dbReference type="AlphaFoldDB" id="A0A8J4YM43"/>
<evidence type="ECO:0000313" key="3">
    <source>
        <dbReference type="Proteomes" id="UP000770661"/>
    </source>
</evidence>
<dbReference type="Proteomes" id="UP000770661">
    <property type="component" value="Unassembled WGS sequence"/>
</dbReference>
<keyword evidence="3" id="KW-1185">Reference proteome</keyword>
<evidence type="ECO:0000313" key="2">
    <source>
        <dbReference type="EMBL" id="KAG0726279.1"/>
    </source>
</evidence>
<dbReference type="OrthoDB" id="6398689at2759"/>
<name>A0A8J4YM43_CHIOP</name>
<dbReference type="EMBL" id="JACEEZ010004665">
    <property type="protein sequence ID" value="KAG0726279.1"/>
    <property type="molecule type" value="Genomic_DNA"/>
</dbReference>
<sequence length="420" mass="47153">MLTSYDLAVNTVTQHLCPCSTTAHSHEYSYFYNRVINHKRITTLWRDITTLQPLHNPAPREDGRSSYQEDKDENCYCVDGPRGRLLPPASINTCSSCCPGYLRGRGLSTADFTRFLAGSRASHLMQASAFTKPQQNKDYQAFRSNFLETFGEHEKHSLVKGVNLAVELLHGGAASKDLFDGQVDANRISADFVKYLKDNGWTHGDTMQLPDVCKFLEFFVYMILLKGKCRRNSWSLNYTPAEELHDFVLKLKTKVEEKNGDVRMTASSVAVTSLTIGEEAPDSSYAAVTASGKPTLTCTYCQREGHTTNKYFIRVRDQREAKKKNNYRDASGPLNAQFTNRNFYQDETAPPRRQTRPTNTTIHKPHFSSPSGATGNSPYCSIHDSTTHYTDDCFTLLKIRDNFSRGRGMGGASSGESGRH</sequence>
<accession>A0A8J4YM43</accession>
<organism evidence="2 3">
    <name type="scientific">Chionoecetes opilio</name>
    <name type="common">Atlantic snow crab</name>
    <name type="synonym">Cancer opilio</name>
    <dbReference type="NCBI Taxonomy" id="41210"/>
    <lineage>
        <taxon>Eukaryota</taxon>
        <taxon>Metazoa</taxon>
        <taxon>Ecdysozoa</taxon>
        <taxon>Arthropoda</taxon>
        <taxon>Crustacea</taxon>
        <taxon>Multicrustacea</taxon>
        <taxon>Malacostraca</taxon>
        <taxon>Eumalacostraca</taxon>
        <taxon>Eucarida</taxon>
        <taxon>Decapoda</taxon>
        <taxon>Pleocyemata</taxon>
        <taxon>Brachyura</taxon>
        <taxon>Eubrachyura</taxon>
        <taxon>Majoidea</taxon>
        <taxon>Majidae</taxon>
        <taxon>Chionoecetes</taxon>
    </lineage>
</organism>
<evidence type="ECO:0000256" key="1">
    <source>
        <dbReference type="SAM" id="MobiDB-lite"/>
    </source>
</evidence>